<evidence type="ECO:0000259" key="11">
    <source>
        <dbReference type="PROSITE" id="PS50850"/>
    </source>
</evidence>
<evidence type="ECO:0000256" key="9">
    <source>
        <dbReference type="ARBA" id="ARBA00042039"/>
    </source>
</evidence>
<evidence type="ECO:0000313" key="12">
    <source>
        <dbReference type="EMBL" id="KAK4473933.1"/>
    </source>
</evidence>
<reference evidence="12" key="2">
    <citation type="journal article" date="2023" name="Infect Dis Poverty">
        <title>Chromosome-scale genome of the human blood fluke Schistosoma mekongi and its implications for public health.</title>
        <authorList>
            <person name="Zhou M."/>
            <person name="Xu L."/>
            <person name="Xu D."/>
            <person name="Chen W."/>
            <person name="Khan J."/>
            <person name="Hu Y."/>
            <person name="Huang H."/>
            <person name="Wei H."/>
            <person name="Zhang Y."/>
            <person name="Chusongsang P."/>
            <person name="Tanasarnprasert K."/>
            <person name="Hu X."/>
            <person name="Limpanont Y."/>
            <person name="Lv Z."/>
        </authorList>
    </citation>
    <scope>NUCLEOTIDE SEQUENCE</scope>
    <source>
        <strain evidence="12">LV_2022a</strain>
    </source>
</reference>
<feature type="transmembrane region" description="Helical" evidence="10">
    <location>
        <begin position="395"/>
        <end position="415"/>
    </location>
</feature>
<keyword evidence="7 10" id="KW-0472">Membrane</keyword>
<dbReference type="InterPro" id="IPR000849">
    <property type="entry name" value="Sugar_P_transporter"/>
</dbReference>
<comment type="similarity">
    <text evidence="2">Belongs to the major facilitator superfamily. Organophosphate:Pi antiporter (OPA) (TC 2.A.1.4) family.</text>
</comment>
<feature type="transmembrane region" description="Helical" evidence="10">
    <location>
        <begin position="369"/>
        <end position="389"/>
    </location>
</feature>
<feature type="transmembrane region" description="Helical" evidence="10">
    <location>
        <begin position="436"/>
        <end position="458"/>
    </location>
</feature>
<dbReference type="PROSITE" id="PS50850">
    <property type="entry name" value="MFS"/>
    <property type="match status" value="1"/>
</dbReference>
<dbReference type="EMBL" id="JALJAT010000002">
    <property type="protein sequence ID" value="KAK4473933.1"/>
    <property type="molecule type" value="Genomic_DNA"/>
</dbReference>
<evidence type="ECO:0000256" key="2">
    <source>
        <dbReference type="ARBA" id="ARBA00009598"/>
    </source>
</evidence>
<feature type="transmembrane region" description="Helical" evidence="10">
    <location>
        <begin position="332"/>
        <end position="348"/>
    </location>
</feature>
<feature type="transmembrane region" description="Helical" evidence="10">
    <location>
        <begin position="205"/>
        <end position="226"/>
    </location>
</feature>
<evidence type="ECO:0000256" key="10">
    <source>
        <dbReference type="SAM" id="Phobius"/>
    </source>
</evidence>
<feature type="transmembrane region" description="Helical" evidence="10">
    <location>
        <begin position="24"/>
        <end position="41"/>
    </location>
</feature>
<dbReference type="Gene3D" id="1.20.1250.20">
    <property type="entry name" value="MFS general substrate transporter like domains"/>
    <property type="match status" value="2"/>
</dbReference>
<evidence type="ECO:0000256" key="1">
    <source>
        <dbReference type="ARBA" id="ARBA00004141"/>
    </source>
</evidence>
<dbReference type="PANTHER" id="PTHR43184">
    <property type="entry name" value="MAJOR FACILITATOR SUPERFAMILY TRANSPORTER 16, ISOFORM B"/>
    <property type="match status" value="1"/>
</dbReference>
<dbReference type="PIRSF" id="PIRSF002808">
    <property type="entry name" value="Hexose_phosphate_transp"/>
    <property type="match status" value="1"/>
</dbReference>
<accession>A0AAE2D742</accession>
<dbReference type="InterPro" id="IPR036259">
    <property type="entry name" value="MFS_trans_sf"/>
</dbReference>
<dbReference type="SUPFAM" id="SSF103473">
    <property type="entry name" value="MFS general substrate transporter"/>
    <property type="match status" value="1"/>
</dbReference>
<comment type="subcellular location">
    <subcellularLocation>
        <location evidence="1">Membrane</location>
        <topology evidence="1">Multi-pass membrane protein</topology>
    </subcellularLocation>
</comment>
<evidence type="ECO:0000256" key="3">
    <source>
        <dbReference type="ARBA" id="ARBA00022448"/>
    </source>
</evidence>
<feature type="transmembrane region" description="Helical" evidence="10">
    <location>
        <begin position="140"/>
        <end position="168"/>
    </location>
</feature>
<feature type="transmembrane region" description="Helical" evidence="10">
    <location>
        <begin position="88"/>
        <end position="105"/>
    </location>
</feature>
<dbReference type="GO" id="GO:0022857">
    <property type="term" value="F:transmembrane transporter activity"/>
    <property type="evidence" value="ECO:0007669"/>
    <property type="project" value="InterPro"/>
</dbReference>
<dbReference type="InterPro" id="IPR020846">
    <property type="entry name" value="MFS_dom"/>
</dbReference>
<evidence type="ECO:0000256" key="5">
    <source>
        <dbReference type="ARBA" id="ARBA00022692"/>
    </source>
</evidence>
<dbReference type="AlphaFoldDB" id="A0AAE2D742"/>
<keyword evidence="13" id="KW-1185">Reference proteome</keyword>
<proteinExistence type="inferred from homology"/>
<name>A0AAE2D742_SCHME</name>
<feature type="transmembrane region" description="Helical" evidence="10">
    <location>
        <begin position="112"/>
        <end position="134"/>
    </location>
</feature>
<keyword evidence="4" id="KW-0762">Sugar transport</keyword>
<keyword evidence="3" id="KW-0813">Transport</keyword>
<dbReference type="GO" id="GO:0016020">
    <property type="term" value="C:membrane"/>
    <property type="evidence" value="ECO:0007669"/>
    <property type="project" value="UniProtKB-SubCell"/>
</dbReference>
<evidence type="ECO:0000256" key="4">
    <source>
        <dbReference type="ARBA" id="ARBA00022597"/>
    </source>
</evidence>
<dbReference type="PANTHER" id="PTHR43184:SF12">
    <property type="entry name" value="SUGAR PHOSPHATE EXCHANGER 3"/>
    <property type="match status" value="1"/>
</dbReference>
<comment type="caution">
    <text evidence="12">The sequence shown here is derived from an EMBL/GenBank/DDBJ whole genome shotgun (WGS) entry which is preliminary data.</text>
</comment>
<dbReference type="Proteomes" id="UP001292079">
    <property type="component" value="Unassembled WGS sequence"/>
</dbReference>
<dbReference type="InterPro" id="IPR011701">
    <property type="entry name" value="MFS"/>
</dbReference>
<sequence length="512" mass="57008">MKRSLPPCYGPIQGFNLRNDHRRLAIYILLLTYFCYASYHASRKPLSIVKTVLHSNTNRHPETSGFSSEGWKPFDSDNWSQLLGGLEYIYLFVYACSMILSGFLAERVDLRYFLSIGMFLSGISTFAFGLASYFEIHYYSYFVFIQVFSGLVQASGWPAVVTLVGNWWGKSRRGLIMGLWNSHTSLGNIIGSIVAGYYVETNWGASFYLPGFIMMFGALVVFLTVIEHPNMVTSNSVGSDMTLSRITELRNISESNALRERSDKDDLKPLLLTTDITRPINFIEAILLPNVFTYSLLLFFAKLVSYTFLYWLPNYLTNVEHVSAEQAAKLSVLFDVGGIIGGVLIGWFSDSQSNKQSLNEDENTLRRRAVACFVMLACAAPLLLAYRLMPNANSLMSLFILTCCGASINGPYALVTTAVSADLGTQSALQGRARALATITAIIDGMGSLGAAFGPLLTGLLVPYGWSAVFAMLITSDLLAMLMSMWIVVNSRRHYHQNHRIHYRVESTTNLI</sequence>
<feature type="transmembrane region" description="Helical" evidence="10">
    <location>
        <begin position="464"/>
        <end position="489"/>
    </location>
</feature>
<gene>
    <name evidence="12" type="ORF">MN116_003256</name>
</gene>
<evidence type="ECO:0000256" key="6">
    <source>
        <dbReference type="ARBA" id="ARBA00022989"/>
    </source>
</evidence>
<reference evidence="12" key="1">
    <citation type="submission" date="2022-04" db="EMBL/GenBank/DDBJ databases">
        <authorList>
            <person name="Xu L."/>
            <person name="Lv Z."/>
        </authorList>
    </citation>
    <scope>NUCLEOTIDE SEQUENCE</scope>
    <source>
        <strain evidence="12">LV_2022a</strain>
    </source>
</reference>
<evidence type="ECO:0000256" key="7">
    <source>
        <dbReference type="ARBA" id="ARBA00023136"/>
    </source>
</evidence>
<dbReference type="Pfam" id="PF07690">
    <property type="entry name" value="MFS_1"/>
    <property type="match status" value="1"/>
</dbReference>
<feature type="transmembrane region" description="Helical" evidence="10">
    <location>
        <begin position="291"/>
        <end position="312"/>
    </location>
</feature>
<organism evidence="12 13">
    <name type="scientific">Schistosoma mekongi</name>
    <name type="common">Parasitic worm</name>
    <dbReference type="NCBI Taxonomy" id="38744"/>
    <lineage>
        <taxon>Eukaryota</taxon>
        <taxon>Metazoa</taxon>
        <taxon>Spiralia</taxon>
        <taxon>Lophotrochozoa</taxon>
        <taxon>Platyhelminthes</taxon>
        <taxon>Trematoda</taxon>
        <taxon>Digenea</taxon>
        <taxon>Strigeidida</taxon>
        <taxon>Schistosomatoidea</taxon>
        <taxon>Schistosomatidae</taxon>
        <taxon>Schistosoma</taxon>
    </lineage>
</organism>
<keyword evidence="5 10" id="KW-0812">Transmembrane</keyword>
<evidence type="ECO:0000256" key="8">
    <source>
        <dbReference type="ARBA" id="ARBA00041091"/>
    </source>
</evidence>
<keyword evidence="6 10" id="KW-1133">Transmembrane helix</keyword>
<protein>
    <recommendedName>
        <fullName evidence="8">Sugar phosphate exchanger 3</fullName>
    </recommendedName>
    <alternativeName>
        <fullName evidence="9">Solute carrier family 37 member 3</fullName>
    </alternativeName>
</protein>
<evidence type="ECO:0000313" key="13">
    <source>
        <dbReference type="Proteomes" id="UP001292079"/>
    </source>
</evidence>
<feature type="domain" description="Major facilitator superfamily (MFS) profile" evidence="11">
    <location>
        <begin position="25"/>
        <end position="492"/>
    </location>
</feature>
<feature type="transmembrane region" description="Helical" evidence="10">
    <location>
        <begin position="180"/>
        <end position="199"/>
    </location>
</feature>